<dbReference type="InParanoid" id="A0A540VGM4"/>
<evidence type="ECO:0000313" key="9">
    <source>
        <dbReference type="EMBL" id="TQE95881.1"/>
    </source>
</evidence>
<dbReference type="InterPro" id="IPR000515">
    <property type="entry name" value="MetI-like"/>
</dbReference>
<dbReference type="Gene3D" id="1.10.3720.10">
    <property type="entry name" value="MetI-like"/>
    <property type="match status" value="1"/>
</dbReference>
<dbReference type="EMBL" id="VIGC01000011">
    <property type="protein sequence ID" value="TQE95881.1"/>
    <property type="molecule type" value="Genomic_DNA"/>
</dbReference>
<organism evidence="9 10">
    <name type="scientific">Litorilinea aerophila</name>
    <dbReference type="NCBI Taxonomy" id="1204385"/>
    <lineage>
        <taxon>Bacteria</taxon>
        <taxon>Bacillati</taxon>
        <taxon>Chloroflexota</taxon>
        <taxon>Caldilineae</taxon>
        <taxon>Caldilineales</taxon>
        <taxon>Caldilineaceae</taxon>
        <taxon>Litorilinea</taxon>
    </lineage>
</organism>
<dbReference type="PANTHER" id="PTHR30465:SF55">
    <property type="entry name" value="OLIGOPEPTIDE ABC TRANSPORTER, PERMEASE PROTEIN"/>
    <property type="match status" value="1"/>
</dbReference>
<dbReference type="Proteomes" id="UP000317371">
    <property type="component" value="Unassembled WGS sequence"/>
</dbReference>
<comment type="similarity">
    <text evidence="7">Belongs to the binding-protein-dependent transport system permease family.</text>
</comment>
<dbReference type="RefSeq" id="WP_141610104.1">
    <property type="nucleotide sequence ID" value="NZ_VIGC02000011.1"/>
</dbReference>
<reference evidence="9 10" key="1">
    <citation type="submission" date="2019-06" db="EMBL/GenBank/DDBJ databases">
        <title>Genome sequence of Litorilinea aerophila BAA-2444.</title>
        <authorList>
            <person name="Maclea K.S."/>
            <person name="Maurais E.G."/>
            <person name="Iannazzi L.C."/>
        </authorList>
    </citation>
    <scope>NUCLEOTIDE SEQUENCE [LARGE SCALE GENOMIC DNA]</scope>
    <source>
        <strain evidence="9 10">ATCC BAA-2444</strain>
    </source>
</reference>
<dbReference type="OrthoDB" id="24153at2"/>
<evidence type="ECO:0000256" key="7">
    <source>
        <dbReference type="RuleBase" id="RU363032"/>
    </source>
</evidence>
<comment type="caution">
    <text evidence="9">The sequence shown here is derived from an EMBL/GenBank/DDBJ whole genome shotgun (WGS) entry which is preliminary data.</text>
</comment>
<evidence type="ECO:0000256" key="6">
    <source>
        <dbReference type="ARBA" id="ARBA00023136"/>
    </source>
</evidence>
<keyword evidence="5 7" id="KW-1133">Transmembrane helix</keyword>
<feature type="transmembrane region" description="Helical" evidence="7">
    <location>
        <begin position="254"/>
        <end position="280"/>
    </location>
</feature>
<evidence type="ECO:0000256" key="4">
    <source>
        <dbReference type="ARBA" id="ARBA00022692"/>
    </source>
</evidence>
<feature type="transmembrane region" description="Helical" evidence="7">
    <location>
        <begin position="300"/>
        <end position="323"/>
    </location>
</feature>
<feature type="transmembrane region" description="Helical" evidence="7">
    <location>
        <begin position="193"/>
        <end position="217"/>
    </location>
</feature>
<keyword evidence="6 7" id="KW-0472">Membrane</keyword>
<dbReference type="GO" id="GO:0055085">
    <property type="term" value="P:transmembrane transport"/>
    <property type="evidence" value="ECO:0007669"/>
    <property type="project" value="InterPro"/>
</dbReference>
<gene>
    <name evidence="9" type="ORF">FKZ61_10630</name>
</gene>
<dbReference type="GO" id="GO:0005886">
    <property type="term" value="C:plasma membrane"/>
    <property type="evidence" value="ECO:0007669"/>
    <property type="project" value="UniProtKB-SubCell"/>
</dbReference>
<keyword evidence="2 7" id="KW-0813">Transport</keyword>
<feature type="transmembrane region" description="Helical" evidence="7">
    <location>
        <begin position="105"/>
        <end position="138"/>
    </location>
</feature>
<accession>A0A540VGM4</accession>
<name>A0A540VGM4_9CHLR</name>
<evidence type="ECO:0000256" key="2">
    <source>
        <dbReference type="ARBA" id="ARBA00022448"/>
    </source>
</evidence>
<comment type="subcellular location">
    <subcellularLocation>
        <location evidence="1 7">Cell membrane</location>
        <topology evidence="1 7">Multi-pass membrane protein</topology>
    </subcellularLocation>
</comment>
<keyword evidence="10" id="KW-1185">Reference proteome</keyword>
<dbReference type="CDD" id="cd06261">
    <property type="entry name" value="TM_PBP2"/>
    <property type="match status" value="1"/>
</dbReference>
<keyword evidence="4 7" id="KW-0812">Transmembrane</keyword>
<dbReference type="SUPFAM" id="SSF161098">
    <property type="entry name" value="MetI-like"/>
    <property type="match status" value="1"/>
</dbReference>
<evidence type="ECO:0000259" key="8">
    <source>
        <dbReference type="PROSITE" id="PS50928"/>
    </source>
</evidence>
<sequence>MKLAQYIAARLGVYVVVLFMGITITFFLPRLMPSDPIENYIAQLQNQAGQTLSEAEVMQLRATLAELYGLEGSLFTQYINHLKRIFLTFDFGPSFASFPRPVSEFIWVALPWTLGLLTTTTFIAWSLGNFIGLLAGFFHNNRLATALEVVGVLIYPIPYYILALVFILVLAYIFPVFPLSTTIRPGPLTWSKIQMIATNSALPALTLITAGFGWNILSMKSLAYATKEEPYVTFARLKGVPPRKIMISYVFRNALLPQVTALALSIGMIFNGALLTEILFSYPGLGLLMRTAVGSGDYNMLYGTITMSIMAVATAALVIDLLYPLFDPRIRYK</sequence>
<dbReference type="InterPro" id="IPR035906">
    <property type="entry name" value="MetI-like_sf"/>
</dbReference>
<evidence type="ECO:0000256" key="5">
    <source>
        <dbReference type="ARBA" id="ARBA00022989"/>
    </source>
</evidence>
<protein>
    <submittedName>
        <fullName evidence="9">ABC transporter permease</fullName>
    </submittedName>
</protein>
<feature type="domain" description="ABC transmembrane type-1" evidence="8">
    <location>
        <begin position="110"/>
        <end position="323"/>
    </location>
</feature>
<dbReference type="AlphaFoldDB" id="A0A540VGM4"/>
<keyword evidence="3" id="KW-1003">Cell membrane</keyword>
<evidence type="ECO:0000256" key="3">
    <source>
        <dbReference type="ARBA" id="ARBA00022475"/>
    </source>
</evidence>
<feature type="transmembrane region" description="Helical" evidence="7">
    <location>
        <begin position="7"/>
        <end position="28"/>
    </location>
</feature>
<dbReference type="Pfam" id="PF00528">
    <property type="entry name" value="BPD_transp_1"/>
    <property type="match status" value="1"/>
</dbReference>
<evidence type="ECO:0000256" key="1">
    <source>
        <dbReference type="ARBA" id="ARBA00004651"/>
    </source>
</evidence>
<evidence type="ECO:0000313" key="10">
    <source>
        <dbReference type="Proteomes" id="UP000317371"/>
    </source>
</evidence>
<dbReference type="PANTHER" id="PTHR30465">
    <property type="entry name" value="INNER MEMBRANE ABC TRANSPORTER"/>
    <property type="match status" value="1"/>
</dbReference>
<dbReference type="PROSITE" id="PS50928">
    <property type="entry name" value="ABC_TM1"/>
    <property type="match status" value="1"/>
</dbReference>
<proteinExistence type="inferred from homology"/>
<feature type="transmembrane region" description="Helical" evidence="7">
    <location>
        <begin position="150"/>
        <end position="173"/>
    </location>
</feature>